<proteinExistence type="predicted"/>
<dbReference type="EMBL" id="JBBPBM010000063">
    <property type="protein sequence ID" value="KAK8515585.1"/>
    <property type="molecule type" value="Genomic_DNA"/>
</dbReference>
<dbReference type="Gene3D" id="1.10.10.60">
    <property type="entry name" value="Homeodomain-like"/>
    <property type="match status" value="1"/>
</dbReference>
<dbReference type="SMART" id="SM00717">
    <property type="entry name" value="SANT"/>
    <property type="match status" value="1"/>
</dbReference>
<keyword evidence="3" id="KW-1185">Reference proteome</keyword>
<accession>A0ABR2C847</accession>
<dbReference type="Proteomes" id="UP001472677">
    <property type="component" value="Unassembled WGS sequence"/>
</dbReference>
<evidence type="ECO:0000259" key="1">
    <source>
        <dbReference type="PROSITE" id="PS50090"/>
    </source>
</evidence>
<dbReference type="SUPFAM" id="SSF46689">
    <property type="entry name" value="Homeodomain-like"/>
    <property type="match status" value="1"/>
</dbReference>
<reference evidence="2 3" key="1">
    <citation type="journal article" date="2024" name="G3 (Bethesda)">
        <title>Genome assembly of Hibiscus sabdariffa L. provides insights into metabolisms of medicinal natural products.</title>
        <authorList>
            <person name="Kim T."/>
        </authorList>
    </citation>
    <scope>NUCLEOTIDE SEQUENCE [LARGE SCALE GENOMIC DNA]</scope>
    <source>
        <strain evidence="2">TK-2024</strain>
        <tissue evidence="2">Old leaves</tissue>
    </source>
</reference>
<dbReference type="InterPro" id="IPR009057">
    <property type="entry name" value="Homeodomain-like_sf"/>
</dbReference>
<gene>
    <name evidence="2" type="ORF">V6N12_075619</name>
</gene>
<name>A0ABR2C847_9ROSI</name>
<feature type="domain" description="Myb-like" evidence="1">
    <location>
        <begin position="23"/>
        <end position="77"/>
    </location>
</feature>
<evidence type="ECO:0000313" key="3">
    <source>
        <dbReference type="Proteomes" id="UP001472677"/>
    </source>
</evidence>
<organism evidence="2 3">
    <name type="scientific">Hibiscus sabdariffa</name>
    <name type="common">roselle</name>
    <dbReference type="NCBI Taxonomy" id="183260"/>
    <lineage>
        <taxon>Eukaryota</taxon>
        <taxon>Viridiplantae</taxon>
        <taxon>Streptophyta</taxon>
        <taxon>Embryophyta</taxon>
        <taxon>Tracheophyta</taxon>
        <taxon>Spermatophyta</taxon>
        <taxon>Magnoliopsida</taxon>
        <taxon>eudicotyledons</taxon>
        <taxon>Gunneridae</taxon>
        <taxon>Pentapetalae</taxon>
        <taxon>rosids</taxon>
        <taxon>malvids</taxon>
        <taxon>Malvales</taxon>
        <taxon>Malvaceae</taxon>
        <taxon>Malvoideae</taxon>
        <taxon>Hibiscus</taxon>
    </lineage>
</organism>
<evidence type="ECO:0000313" key="2">
    <source>
        <dbReference type="EMBL" id="KAK8515585.1"/>
    </source>
</evidence>
<dbReference type="InterPro" id="IPR001005">
    <property type="entry name" value="SANT/Myb"/>
</dbReference>
<dbReference type="Pfam" id="PF00249">
    <property type="entry name" value="Myb_DNA-binding"/>
    <property type="match status" value="1"/>
</dbReference>
<comment type="caution">
    <text evidence="2">The sequence shown here is derived from an EMBL/GenBank/DDBJ whole genome shotgun (WGS) entry which is preliminary data.</text>
</comment>
<dbReference type="PROSITE" id="PS50090">
    <property type="entry name" value="MYB_LIKE"/>
    <property type="match status" value="1"/>
</dbReference>
<sequence>MQAGNNLYMLLDAALQIDANPVAVPLRRRRWTPQEDDMLKVGVQTYQHDWALIKQNCFPVDWPRTVKAMEMRYHKIKHTF</sequence>
<protein>
    <recommendedName>
        <fullName evidence="1">Myb-like domain-containing protein</fullName>
    </recommendedName>
</protein>